<gene>
    <name evidence="1" type="ORF">CJN711_LOCUS17811</name>
</gene>
<evidence type="ECO:0000313" key="1">
    <source>
        <dbReference type="EMBL" id="CAF1318504.1"/>
    </source>
</evidence>
<evidence type="ECO:0000313" key="2">
    <source>
        <dbReference type="Proteomes" id="UP000663855"/>
    </source>
</evidence>
<dbReference type="EMBL" id="CAJNOV010008311">
    <property type="protein sequence ID" value="CAF1318504.1"/>
    <property type="molecule type" value="Genomic_DNA"/>
</dbReference>
<comment type="caution">
    <text evidence="1">The sequence shown here is derived from an EMBL/GenBank/DDBJ whole genome shotgun (WGS) entry which is preliminary data.</text>
</comment>
<dbReference type="Proteomes" id="UP000663855">
    <property type="component" value="Unassembled WGS sequence"/>
</dbReference>
<sequence length="803" mass="91531">MSRRKQSDAYLQRRTSTIISDLWSSHHFLAPNEYPPEVIGICSCLLHCYDNEHFAKFFYYGVKPNAQTKDFLAYIDDCEKVLSDRNQVDIERCMIVNRLRQDLEENGEQFQSILNRIQEHLHLRMSENLTVTSPQTVGELQQQCEQQNECALALDQVYRMRRFQFYADHEVRKMISLIDLQSWISSHLQLFLCNIPKSTVHEQLTQQLKILINNSFFIIQHPSPPIATHSATTKEPVAAKIHCRILSLLDTSTSQITIDNITPIVRVLPMPNQPEETLQVYTQKPLTWKTFTITTTSSNRRNFNCAEISEIIFRQLPDLSEKQKASKEIKPHYAPLVYVIDFNIVVTVHFPNGFSSIRHSLTVQSGPFGIVSNTSQDGDLFAKVFMQDLKSWRSVVYISNLGIPSLMTADLTVGEIVDCIRRYFIHQTGMNPKRWVMPYIERILNTDCHNKSDSIENLCQASVAKILGQINFIAEHPVLSLFHYDGLFLAICDSNTVDNILHQIHEFHKVSVCAIRLSELSRLKNIRDIGVRANLIERGSTRSRYCTFDGAKLSCTLGVFIIRILLGEASRFQNILTTVDTEDHNLLERTFKYARLYDSEKLRLICPYRERYLSLWECPHNEENNELNDPDSSLPTGLSPNCPIAATSASSNIFNSSLDSNYTSMDINDSVISTTFESPPVAQPYNSQSQVCCSAEQSMLRSHSAIPQHLIMPQMNQTNVYHPPVVIVVTDPNNSIMSNQDLLQLISTALPECASLMQSSTIYRICADQRINIPKPASQTISSNAQSTNPLYEKLCFNSKNNQ</sequence>
<accession>A0A815F4B2</accession>
<proteinExistence type="predicted"/>
<protein>
    <submittedName>
        <fullName evidence="1">Uncharacterized protein</fullName>
    </submittedName>
</protein>
<dbReference type="AlphaFoldDB" id="A0A815F4B2"/>
<organism evidence="1 2">
    <name type="scientific">Rotaria magnacalcarata</name>
    <dbReference type="NCBI Taxonomy" id="392030"/>
    <lineage>
        <taxon>Eukaryota</taxon>
        <taxon>Metazoa</taxon>
        <taxon>Spiralia</taxon>
        <taxon>Gnathifera</taxon>
        <taxon>Rotifera</taxon>
        <taxon>Eurotatoria</taxon>
        <taxon>Bdelloidea</taxon>
        <taxon>Philodinida</taxon>
        <taxon>Philodinidae</taxon>
        <taxon>Rotaria</taxon>
    </lineage>
</organism>
<reference evidence="1" key="1">
    <citation type="submission" date="2021-02" db="EMBL/GenBank/DDBJ databases">
        <authorList>
            <person name="Nowell W R."/>
        </authorList>
    </citation>
    <scope>NUCLEOTIDE SEQUENCE</scope>
</reference>
<name>A0A815F4B2_9BILA</name>